<comment type="caution">
    <text evidence="13">The sequence shown here is derived from an EMBL/GenBank/DDBJ whole genome shotgun (WGS) entry which is preliminary data.</text>
</comment>
<dbReference type="NCBIfam" id="NF004976">
    <property type="entry name" value="PRK06349.1"/>
    <property type="match status" value="1"/>
</dbReference>
<dbReference type="InterPro" id="IPR036291">
    <property type="entry name" value="NAD(P)-bd_dom_sf"/>
</dbReference>
<dbReference type="SUPFAM" id="SSF55021">
    <property type="entry name" value="ACT-like"/>
    <property type="match status" value="1"/>
</dbReference>
<dbReference type="CDD" id="cd04881">
    <property type="entry name" value="ACT_HSDH-Hom"/>
    <property type="match status" value="1"/>
</dbReference>
<evidence type="ECO:0000313" key="13">
    <source>
        <dbReference type="EMBL" id="MDF2095096.1"/>
    </source>
</evidence>
<dbReference type="PROSITE" id="PS51671">
    <property type="entry name" value="ACT"/>
    <property type="match status" value="1"/>
</dbReference>
<evidence type="ECO:0000256" key="5">
    <source>
        <dbReference type="ARBA" id="ARBA00013376"/>
    </source>
</evidence>
<keyword evidence="8" id="KW-0521">NADP</keyword>
<dbReference type="EC" id="1.1.1.3" evidence="4"/>
<dbReference type="PROSITE" id="PS01042">
    <property type="entry name" value="HOMOSER_DHGENASE"/>
    <property type="match status" value="1"/>
</dbReference>
<dbReference type="InterPro" id="IPR002912">
    <property type="entry name" value="ACT_dom"/>
</dbReference>
<keyword evidence="10" id="KW-0486">Methionine biosynthesis</keyword>
<comment type="similarity">
    <text evidence="3 11">Belongs to the homoserine dehydrogenase family.</text>
</comment>
<evidence type="ECO:0000256" key="11">
    <source>
        <dbReference type="RuleBase" id="RU004171"/>
    </source>
</evidence>
<dbReference type="Proteomes" id="UP001215503">
    <property type="component" value="Unassembled WGS sequence"/>
</dbReference>
<evidence type="ECO:0000256" key="9">
    <source>
        <dbReference type="ARBA" id="ARBA00023002"/>
    </source>
</evidence>
<evidence type="ECO:0000256" key="6">
    <source>
        <dbReference type="ARBA" id="ARBA00022605"/>
    </source>
</evidence>
<evidence type="ECO:0000256" key="2">
    <source>
        <dbReference type="ARBA" id="ARBA00005062"/>
    </source>
</evidence>
<evidence type="ECO:0000256" key="1">
    <source>
        <dbReference type="ARBA" id="ARBA00005056"/>
    </source>
</evidence>
<organism evidence="13 14">
    <name type="scientific">Aquibaculum arenosum</name>
    <dbReference type="NCBI Taxonomy" id="3032591"/>
    <lineage>
        <taxon>Bacteria</taxon>
        <taxon>Pseudomonadati</taxon>
        <taxon>Pseudomonadota</taxon>
        <taxon>Alphaproteobacteria</taxon>
        <taxon>Rhodospirillales</taxon>
        <taxon>Rhodovibrionaceae</taxon>
        <taxon>Aquibaculum</taxon>
    </lineage>
</organism>
<evidence type="ECO:0000313" key="14">
    <source>
        <dbReference type="Proteomes" id="UP001215503"/>
    </source>
</evidence>
<dbReference type="InterPro" id="IPR045865">
    <property type="entry name" value="ACT-like_dom_sf"/>
</dbReference>
<evidence type="ECO:0000256" key="7">
    <source>
        <dbReference type="ARBA" id="ARBA00022697"/>
    </source>
</evidence>
<keyword evidence="7" id="KW-0791">Threonine biosynthesis</keyword>
<feature type="domain" description="ACT" evidence="12">
    <location>
        <begin position="351"/>
        <end position="426"/>
    </location>
</feature>
<evidence type="ECO:0000256" key="8">
    <source>
        <dbReference type="ARBA" id="ARBA00022857"/>
    </source>
</evidence>
<dbReference type="RefSeq" id="WP_275820190.1">
    <property type="nucleotide sequence ID" value="NZ_JARHUD010000002.1"/>
</dbReference>
<comment type="pathway">
    <text evidence="1">Amino-acid biosynthesis; L-threonine biosynthesis; L-threonine from L-aspartate: step 3/5.</text>
</comment>
<sequence>MTGAMKIGVAGLGTVGGGLCRLIETNGSLLAQRCGRSLLVSAVSARDRRKDRGLSLEGARWYEDPVSLAKDPELDVVVELIGGSEGVAYEVVATALSAGKHVVTANKALIAHHGTALARIAEEKGVTLAYEGAVAGGIPAIKTLREGLAGNRVTRVQGILNGTCNYILTTMRETGREFGEVLDEAQKLGYAEADPSFDVDGVDAAHKLAIITALAFGCEVDFDAIQVEGIRRVSAIDIAYAEELGFRIKLLGIAQRRNGAIEQRVHPCMVPKSAPIASVEGVFNAVHAEGDFVGRIMIEGAGAGERPTASAVAADLLDIARGAQLPTFGISATALESLPTLPMAEHRGAYYLRLLVVDRPGVIADVAAALRDEDISVEAMLQRGRAPGEAVPVVIVTHETGEAQMAKALARIEALKSCLETPRMIRIEQP</sequence>
<dbReference type="SUPFAM" id="SSF55347">
    <property type="entry name" value="Glyceraldehyde-3-phosphate dehydrogenase-like, C-terminal domain"/>
    <property type="match status" value="1"/>
</dbReference>
<name>A0ABT5YJU5_9PROT</name>
<dbReference type="InterPro" id="IPR016204">
    <property type="entry name" value="HDH"/>
</dbReference>
<dbReference type="Gene3D" id="3.30.70.260">
    <property type="match status" value="1"/>
</dbReference>
<gene>
    <name evidence="13" type="ORF">P2G67_03805</name>
</gene>
<protein>
    <recommendedName>
        <fullName evidence="5">Homoserine dehydrogenase</fullName>
        <ecNumber evidence="4">1.1.1.3</ecNumber>
    </recommendedName>
</protein>
<dbReference type="InterPro" id="IPR001342">
    <property type="entry name" value="HDH_cat"/>
</dbReference>
<accession>A0ABT5YJU5</accession>
<evidence type="ECO:0000256" key="4">
    <source>
        <dbReference type="ARBA" id="ARBA00013213"/>
    </source>
</evidence>
<evidence type="ECO:0000256" key="10">
    <source>
        <dbReference type="ARBA" id="ARBA00023167"/>
    </source>
</evidence>
<comment type="pathway">
    <text evidence="2">Amino-acid biosynthesis; L-methionine biosynthesis via de novo pathway; L-homoserine from L-aspartate: step 3/3.</text>
</comment>
<dbReference type="Gene3D" id="3.30.360.10">
    <property type="entry name" value="Dihydrodipicolinate Reductase, domain 2"/>
    <property type="match status" value="1"/>
</dbReference>
<keyword evidence="6" id="KW-0028">Amino-acid biosynthesis</keyword>
<dbReference type="Pfam" id="PF00742">
    <property type="entry name" value="Homoserine_dh"/>
    <property type="match status" value="1"/>
</dbReference>
<dbReference type="PANTHER" id="PTHR43331">
    <property type="entry name" value="HOMOSERINE DEHYDROGENASE"/>
    <property type="match status" value="1"/>
</dbReference>
<keyword evidence="14" id="KW-1185">Reference proteome</keyword>
<dbReference type="InterPro" id="IPR019811">
    <property type="entry name" value="HDH_CS"/>
</dbReference>
<reference evidence="13 14" key="1">
    <citation type="submission" date="2023-03" db="EMBL/GenBank/DDBJ databases">
        <title>Fodinicurvata sp. CAU 1616 isolated from sea sendiment.</title>
        <authorList>
            <person name="Kim W."/>
        </authorList>
    </citation>
    <scope>NUCLEOTIDE SEQUENCE [LARGE SCALE GENOMIC DNA]</scope>
    <source>
        <strain evidence="13 14">CAU 1616</strain>
    </source>
</reference>
<proteinExistence type="inferred from homology"/>
<dbReference type="Pfam" id="PF03447">
    <property type="entry name" value="NAD_binding_3"/>
    <property type="match status" value="1"/>
</dbReference>
<keyword evidence="9" id="KW-0560">Oxidoreductase</keyword>
<dbReference type="Gene3D" id="3.40.50.720">
    <property type="entry name" value="NAD(P)-binding Rossmann-like Domain"/>
    <property type="match status" value="1"/>
</dbReference>
<dbReference type="PIRSF" id="PIRSF000098">
    <property type="entry name" value="Homoser_dehydrog"/>
    <property type="match status" value="1"/>
</dbReference>
<dbReference type="PANTHER" id="PTHR43331:SF1">
    <property type="entry name" value="HOMOSERINE DEHYDROGENASE"/>
    <property type="match status" value="1"/>
</dbReference>
<dbReference type="EMBL" id="JARHUD010000002">
    <property type="protein sequence ID" value="MDF2095096.1"/>
    <property type="molecule type" value="Genomic_DNA"/>
</dbReference>
<evidence type="ECO:0000256" key="3">
    <source>
        <dbReference type="ARBA" id="ARBA00006753"/>
    </source>
</evidence>
<dbReference type="Pfam" id="PF01842">
    <property type="entry name" value="ACT"/>
    <property type="match status" value="1"/>
</dbReference>
<dbReference type="InterPro" id="IPR005106">
    <property type="entry name" value="Asp/hSer_DH_NAD-bd"/>
</dbReference>
<evidence type="ECO:0000259" key="12">
    <source>
        <dbReference type="PROSITE" id="PS51671"/>
    </source>
</evidence>
<dbReference type="SUPFAM" id="SSF51735">
    <property type="entry name" value="NAD(P)-binding Rossmann-fold domains"/>
    <property type="match status" value="1"/>
</dbReference>